<comment type="caution">
    <text evidence="1">The sequence shown here is derived from an EMBL/GenBank/DDBJ whole genome shotgun (WGS) entry which is preliminary data.</text>
</comment>
<proteinExistence type="predicted"/>
<dbReference type="Proteomes" id="UP001320706">
    <property type="component" value="Unassembled WGS sequence"/>
</dbReference>
<keyword evidence="2" id="KW-1185">Reference proteome</keyword>
<sequence length="389" mass="43854">MILGQISYLDCIAFLVFLAPQLLIHVGIFETAACGLQALPFLLLQLPFQFIKERCFTRREARSPFCQRASPFQDIVIRCVRYAFAEIPASIGKVFFSKGVALPFFKFRMLRHGYLRSSIFWCEVNKPDFQGLWVISDETQKPDIVIYYCHGGGFSMASSYFYLEFLMAWVSILKESGYKNPALFALEYTLVPEATYPTQVQEAARGYDYALSIAEEPSRVCVGGDSAGATLILSLLLSLGQKPGYREKLPGFGIMISPWSAIISPKNRDTPSDYLNANSLHQYGNQYVGSQASHDDPLVSPGRCKDLNWWRKASPTHGWYFLYGSEEVFGPETRDLISTLKKSGTEVGSHEEQGWIHAWPVVKLFLCDGQEARQSGLRSIVLAIRERIN</sequence>
<reference evidence="1" key="1">
    <citation type="submission" date="2024-02" db="EMBL/GenBank/DDBJ databases">
        <title>Metagenome Assembled Genome of Zalaria obscura JY119.</title>
        <authorList>
            <person name="Vighnesh L."/>
            <person name="Jagadeeshwari U."/>
            <person name="Venkata Ramana C."/>
            <person name="Sasikala C."/>
        </authorList>
    </citation>
    <scope>NUCLEOTIDE SEQUENCE</scope>
    <source>
        <strain evidence="1">JY119</strain>
    </source>
</reference>
<gene>
    <name evidence="1" type="ORF">M8818_005451</name>
</gene>
<accession>A0ACC3S8L3</accession>
<name>A0ACC3S8L3_9PEZI</name>
<dbReference type="EMBL" id="JAMKPW020000033">
    <property type="protein sequence ID" value="KAK8201926.1"/>
    <property type="molecule type" value="Genomic_DNA"/>
</dbReference>
<evidence type="ECO:0000313" key="2">
    <source>
        <dbReference type="Proteomes" id="UP001320706"/>
    </source>
</evidence>
<organism evidence="1 2">
    <name type="scientific">Zalaria obscura</name>
    <dbReference type="NCBI Taxonomy" id="2024903"/>
    <lineage>
        <taxon>Eukaryota</taxon>
        <taxon>Fungi</taxon>
        <taxon>Dikarya</taxon>
        <taxon>Ascomycota</taxon>
        <taxon>Pezizomycotina</taxon>
        <taxon>Dothideomycetes</taxon>
        <taxon>Dothideomycetidae</taxon>
        <taxon>Dothideales</taxon>
        <taxon>Zalariaceae</taxon>
        <taxon>Zalaria</taxon>
    </lineage>
</organism>
<evidence type="ECO:0000313" key="1">
    <source>
        <dbReference type="EMBL" id="KAK8201926.1"/>
    </source>
</evidence>
<protein>
    <submittedName>
        <fullName evidence="1">Uncharacterized protein</fullName>
    </submittedName>
</protein>